<evidence type="ECO:0000313" key="4">
    <source>
        <dbReference type="Proteomes" id="UP000830835"/>
    </source>
</evidence>
<keyword evidence="4" id="KW-1185">Reference proteome</keyword>
<reference evidence="3" key="1">
    <citation type="submission" date="2021-02" db="EMBL/GenBank/DDBJ databases">
        <title>The CRISPR/cas machinery reduction and long-range gene transfer in the hot spring cyanobacterium Synechococcus.</title>
        <authorList>
            <person name="Dvorak P."/>
            <person name="Jahodarova E."/>
            <person name="Hasler P."/>
            <person name="Poulickova A."/>
        </authorList>
    </citation>
    <scope>NUCLEOTIDE SEQUENCE</scope>
    <source>
        <strain evidence="3">Rupite</strain>
    </source>
</reference>
<dbReference type="Proteomes" id="UP000830835">
    <property type="component" value="Unassembled WGS sequence"/>
</dbReference>
<sequence>MKIWHALYQSKTGTGTLQVVLDLQASAQAAGHTVSILARDAQVFAEAGAERFFTGNKLWDWLRFGQRIAQDSPDLVHVHDRYCSLLLRGIPNRPPSVQTNHIAYTTRRRFTLLADVVVGCSEAMDRHHAEFFNLPSHRRAVIQNGITARLPDPEQVAQLRQSLPGQGKKLCLTVARLEPEKGHRYLLEAIAGLDPALRKEWRFVMAGSGSLENALQKQAQQLGLDADVFWVGHTSQVPEWLALAEVFVLPSLLEGLPLSLLEAMAAGLACLATDVGGTAEALHPQRNGLLIPPEDVPALREGLTQLLGNAQLRRQLGQAAHADYQRHWRFERTWQQYEALYQRLHCAALHSPTLSPDSLTPRLP</sequence>
<feature type="domain" description="Glycosyltransferase subfamily 4-like N-terminal" evidence="2">
    <location>
        <begin position="17"/>
        <end position="146"/>
    </location>
</feature>
<comment type="caution">
    <text evidence="3">The sequence shown here is derived from an EMBL/GenBank/DDBJ whole genome shotgun (WGS) entry which is preliminary data.</text>
</comment>
<name>A0ABT0C6C7_THEVL</name>
<dbReference type="InterPro" id="IPR028098">
    <property type="entry name" value="Glyco_trans_4-like_N"/>
</dbReference>
<dbReference type="CDD" id="cd03801">
    <property type="entry name" value="GT4_PimA-like"/>
    <property type="match status" value="1"/>
</dbReference>
<evidence type="ECO:0000259" key="1">
    <source>
        <dbReference type="Pfam" id="PF00534"/>
    </source>
</evidence>
<dbReference type="PANTHER" id="PTHR12526">
    <property type="entry name" value="GLYCOSYLTRANSFERASE"/>
    <property type="match status" value="1"/>
</dbReference>
<protein>
    <submittedName>
        <fullName evidence="3">Glycosyltransferase family 4 protein</fullName>
    </submittedName>
</protein>
<evidence type="ECO:0000259" key="2">
    <source>
        <dbReference type="Pfam" id="PF13439"/>
    </source>
</evidence>
<dbReference type="RefSeq" id="WP_244348340.1">
    <property type="nucleotide sequence ID" value="NZ_JAFIRA010000001.1"/>
</dbReference>
<dbReference type="Pfam" id="PF00534">
    <property type="entry name" value="Glycos_transf_1"/>
    <property type="match status" value="1"/>
</dbReference>
<accession>A0ABT0C6C7</accession>
<gene>
    <name evidence="3" type="ORF">JX360_00190</name>
</gene>
<dbReference type="Gene3D" id="3.40.50.2000">
    <property type="entry name" value="Glycogen Phosphorylase B"/>
    <property type="match status" value="2"/>
</dbReference>
<evidence type="ECO:0000313" key="3">
    <source>
        <dbReference type="EMBL" id="MCJ2541336.1"/>
    </source>
</evidence>
<proteinExistence type="predicted"/>
<dbReference type="EMBL" id="JAFIRA010000001">
    <property type="protein sequence ID" value="MCJ2541336.1"/>
    <property type="molecule type" value="Genomic_DNA"/>
</dbReference>
<dbReference type="SUPFAM" id="SSF53756">
    <property type="entry name" value="UDP-Glycosyltransferase/glycogen phosphorylase"/>
    <property type="match status" value="1"/>
</dbReference>
<dbReference type="InterPro" id="IPR001296">
    <property type="entry name" value="Glyco_trans_1"/>
</dbReference>
<feature type="domain" description="Glycosyl transferase family 1" evidence="1">
    <location>
        <begin position="161"/>
        <end position="321"/>
    </location>
</feature>
<dbReference type="Pfam" id="PF13439">
    <property type="entry name" value="Glyco_transf_4"/>
    <property type="match status" value="1"/>
</dbReference>
<organism evidence="3 4">
    <name type="scientific">Thermostichus vulcanus str. 'Rupite'</name>
    <dbReference type="NCBI Taxonomy" id="2813851"/>
    <lineage>
        <taxon>Bacteria</taxon>
        <taxon>Bacillati</taxon>
        <taxon>Cyanobacteriota</taxon>
        <taxon>Cyanophyceae</taxon>
        <taxon>Thermostichales</taxon>
        <taxon>Thermostichaceae</taxon>
        <taxon>Thermostichus</taxon>
    </lineage>
</organism>